<dbReference type="GO" id="GO:0003677">
    <property type="term" value="F:DNA binding"/>
    <property type="evidence" value="ECO:0007669"/>
    <property type="project" value="UniProtKB-KW"/>
</dbReference>
<gene>
    <name evidence="5" type="ORF">I8J34_03765</name>
</gene>
<comment type="caution">
    <text evidence="5">The sequence shown here is derived from an EMBL/GenBank/DDBJ whole genome shotgun (WGS) entry which is preliminary data.</text>
</comment>
<evidence type="ECO:0000259" key="4">
    <source>
        <dbReference type="PROSITE" id="PS51063"/>
    </source>
</evidence>
<dbReference type="GO" id="GO:0006355">
    <property type="term" value="P:regulation of DNA-templated transcription"/>
    <property type="evidence" value="ECO:0007669"/>
    <property type="project" value="InterPro"/>
</dbReference>
<accession>A0A944D815</accession>
<dbReference type="AlphaFoldDB" id="A0A944D815"/>
<dbReference type="SMART" id="SM00419">
    <property type="entry name" value="HTH_CRP"/>
    <property type="match status" value="1"/>
</dbReference>
<evidence type="ECO:0000313" key="6">
    <source>
        <dbReference type="Proteomes" id="UP000694660"/>
    </source>
</evidence>
<keyword evidence="3" id="KW-0804">Transcription</keyword>
<name>A0A944D815_DENI1</name>
<organism evidence="5 6">
    <name type="scientific">Denitromonas iodatirespirans</name>
    <dbReference type="NCBI Taxonomy" id="2795389"/>
    <lineage>
        <taxon>Bacteria</taxon>
        <taxon>Pseudomonadati</taxon>
        <taxon>Pseudomonadota</taxon>
        <taxon>Betaproteobacteria</taxon>
        <taxon>Rhodocyclales</taxon>
        <taxon>Zoogloeaceae</taxon>
        <taxon>Denitromonas</taxon>
    </lineage>
</organism>
<protein>
    <submittedName>
        <fullName evidence="5">Crp/Fnr family transcriptional regulator</fullName>
    </submittedName>
</protein>
<dbReference type="InterPro" id="IPR012318">
    <property type="entry name" value="HTH_CRP"/>
</dbReference>
<dbReference type="InterPro" id="IPR036390">
    <property type="entry name" value="WH_DNA-bd_sf"/>
</dbReference>
<evidence type="ECO:0000256" key="1">
    <source>
        <dbReference type="ARBA" id="ARBA00023015"/>
    </source>
</evidence>
<dbReference type="PROSITE" id="PS51063">
    <property type="entry name" value="HTH_CRP_2"/>
    <property type="match status" value="1"/>
</dbReference>
<keyword evidence="6" id="KW-1185">Reference proteome</keyword>
<dbReference type="InterPro" id="IPR014710">
    <property type="entry name" value="RmlC-like_jellyroll"/>
</dbReference>
<dbReference type="Pfam" id="PF13545">
    <property type="entry name" value="HTH_Crp_2"/>
    <property type="match status" value="1"/>
</dbReference>
<dbReference type="InterPro" id="IPR018490">
    <property type="entry name" value="cNMP-bd_dom_sf"/>
</dbReference>
<dbReference type="Gene3D" id="2.60.120.10">
    <property type="entry name" value="Jelly Rolls"/>
    <property type="match status" value="1"/>
</dbReference>
<evidence type="ECO:0000313" key="5">
    <source>
        <dbReference type="EMBL" id="MBT0960282.1"/>
    </source>
</evidence>
<sequence length="231" mass="24515">MPHSNWTQRFALFDGADALVCRRIEASALLLRLPVNATLCSPERAFDGALFIEHGALMGGVVGPGGTCVGGAVYSPGEAFVPLTIVECVKELRTMKVAAPLVGHHVSSDALATLLATAPELHARLRAQTARDINGILASVSNFRRTAVARLAAFLVRITPEPEEAAGCIDDFPCAVRLPGSRRLIAWHLGLSGETVSRAFRQLQNDGAVSPFKRSVVLVKPCRLRAAASGT</sequence>
<proteinExistence type="predicted"/>
<dbReference type="SUPFAM" id="SSF51206">
    <property type="entry name" value="cAMP-binding domain-like"/>
    <property type="match status" value="1"/>
</dbReference>
<dbReference type="Proteomes" id="UP000694660">
    <property type="component" value="Unassembled WGS sequence"/>
</dbReference>
<dbReference type="SUPFAM" id="SSF46785">
    <property type="entry name" value="Winged helix' DNA-binding domain"/>
    <property type="match status" value="1"/>
</dbReference>
<reference evidence="6" key="1">
    <citation type="journal article" date="2022" name="ISME J.">
        <title>Genetic and phylogenetic analysis of dissimilatory iodate-reducing bacteria identifies potential niches across the world's oceans.</title>
        <authorList>
            <person name="Reyes-Umana V."/>
            <person name="Henning Z."/>
            <person name="Lee K."/>
            <person name="Barnum T.P."/>
            <person name="Coates J.D."/>
        </authorList>
    </citation>
    <scope>NUCLEOTIDE SEQUENCE [LARGE SCALE GENOMIC DNA]</scope>
    <source>
        <strain evidence="6">IR12</strain>
    </source>
</reference>
<evidence type="ECO:0000256" key="3">
    <source>
        <dbReference type="ARBA" id="ARBA00023163"/>
    </source>
</evidence>
<dbReference type="RefSeq" id="WP_214360034.1">
    <property type="nucleotide sequence ID" value="NZ_JAEKFT010000003.1"/>
</dbReference>
<evidence type="ECO:0000256" key="2">
    <source>
        <dbReference type="ARBA" id="ARBA00023125"/>
    </source>
</evidence>
<feature type="domain" description="HTH crp-type" evidence="4">
    <location>
        <begin position="145"/>
        <end position="222"/>
    </location>
</feature>
<dbReference type="EMBL" id="JAEKFT010000003">
    <property type="protein sequence ID" value="MBT0960282.1"/>
    <property type="molecule type" value="Genomic_DNA"/>
</dbReference>
<keyword evidence="1" id="KW-0805">Transcription regulation</keyword>
<keyword evidence="2" id="KW-0238">DNA-binding</keyword>